<organism evidence="2 3">
    <name type="scientific">Trifolium subterraneum</name>
    <name type="common">Subterranean clover</name>
    <dbReference type="NCBI Taxonomy" id="3900"/>
    <lineage>
        <taxon>Eukaryota</taxon>
        <taxon>Viridiplantae</taxon>
        <taxon>Streptophyta</taxon>
        <taxon>Embryophyta</taxon>
        <taxon>Tracheophyta</taxon>
        <taxon>Spermatophyta</taxon>
        <taxon>Magnoliopsida</taxon>
        <taxon>eudicotyledons</taxon>
        <taxon>Gunneridae</taxon>
        <taxon>Pentapetalae</taxon>
        <taxon>rosids</taxon>
        <taxon>fabids</taxon>
        <taxon>Fabales</taxon>
        <taxon>Fabaceae</taxon>
        <taxon>Papilionoideae</taxon>
        <taxon>50 kb inversion clade</taxon>
        <taxon>NPAAA clade</taxon>
        <taxon>Hologalegina</taxon>
        <taxon>IRL clade</taxon>
        <taxon>Trifolieae</taxon>
        <taxon>Trifolium</taxon>
    </lineage>
</organism>
<feature type="domain" description="DUF7812" evidence="1">
    <location>
        <begin position="80"/>
        <end position="505"/>
    </location>
</feature>
<evidence type="ECO:0000313" key="3">
    <source>
        <dbReference type="Proteomes" id="UP000242715"/>
    </source>
</evidence>
<dbReference type="AlphaFoldDB" id="A0A2Z6MXL3"/>
<reference evidence="3" key="1">
    <citation type="journal article" date="2017" name="Front. Plant Sci.">
        <title>Climate Clever Clovers: New Paradigm to Reduce the Environmental Footprint of Ruminants by Breeding Low Methanogenic Forages Utilizing Haplotype Variation.</title>
        <authorList>
            <person name="Kaur P."/>
            <person name="Appels R."/>
            <person name="Bayer P.E."/>
            <person name="Keeble-Gagnere G."/>
            <person name="Wang J."/>
            <person name="Hirakawa H."/>
            <person name="Shirasawa K."/>
            <person name="Vercoe P."/>
            <person name="Stefanova K."/>
            <person name="Durmic Z."/>
            <person name="Nichols P."/>
            <person name="Revell C."/>
            <person name="Isobe S.N."/>
            <person name="Edwards D."/>
            <person name="Erskine W."/>
        </authorList>
    </citation>
    <scope>NUCLEOTIDE SEQUENCE [LARGE SCALE GENOMIC DNA]</scope>
    <source>
        <strain evidence="3">cv. Daliak</strain>
    </source>
</reference>
<gene>
    <name evidence="2" type="ORF">TSUD_27280</name>
</gene>
<dbReference type="PANTHER" id="PTHR36786:SF1">
    <property type="entry name" value="2-ISOPROPYLMALATE SYNTHASE"/>
    <property type="match status" value="1"/>
</dbReference>
<evidence type="ECO:0000313" key="2">
    <source>
        <dbReference type="EMBL" id="GAU23819.1"/>
    </source>
</evidence>
<dbReference type="OrthoDB" id="1882119at2759"/>
<accession>A0A2Z6MXL3</accession>
<dbReference type="PANTHER" id="PTHR36786">
    <property type="entry name" value="2-ISOPROPYLMALATE SYNTHASE"/>
    <property type="match status" value="1"/>
</dbReference>
<proteinExistence type="predicted"/>
<evidence type="ECO:0000259" key="1">
    <source>
        <dbReference type="Pfam" id="PF25104"/>
    </source>
</evidence>
<dbReference type="Proteomes" id="UP000242715">
    <property type="component" value="Unassembled WGS sequence"/>
</dbReference>
<sequence>MEDTKKLYNSLSTATTTTATTAEDPILKDTTTLCQTLFNQLYTKFLEFISLLPLHNHDPETRPLPSPDSRLWPLVQHLSLILRCSLVVLTLPYSNQEFLINKIGRIIRILNSFLSVTGTTVLLFHNFLSDVHIELSDSCRPFLCAVLEVFADELLRHQSLRKYLMRADTTSSNCEKMFVCRSTHDDIACVLEVISAHFILSVSNEKAFENFISRLCLHYDENVRFPELGVGPAMALLLDPVVYSAPKMFQAHVLSLVSEAIGSGLSSENLAPDLGFYLMAFQKSVSLYSTHVSSFQMDSFNIELNSAYKGSLFERGHPTFESYIQERTSNKLNQVLSQPNNSLDSCQCKISSKTKADLLAEYIKYMKARQYIFADSHCDKAASILDYIINQAFSQDAAGDVLYVKKNTNAEDISLLASILKLMSVLLLKAIKCLSNSGDSVCLKTMRSSSVRDEYDFLISIIKPFQQLKFCLPIQTSLYDMMKIQQSNYKVSKSMLVHFSGLLSLEGDLVDSGSFRSLSLQSCTSEVSLYRSEEGARNKQSIYKVAAEFHRIRTRNLSSSPATWACSSGTDKGMHLWG</sequence>
<dbReference type="InterPro" id="IPR056714">
    <property type="entry name" value="DUF7812"/>
</dbReference>
<keyword evidence="3" id="KW-1185">Reference proteome</keyword>
<name>A0A2Z6MXL3_TRISU</name>
<dbReference type="Pfam" id="PF25104">
    <property type="entry name" value="DUF7812"/>
    <property type="match status" value="1"/>
</dbReference>
<protein>
    <recommendedName>
        <fullName evidence="1">DUF7812 domain-containing protein</fullName>
    </recommendedName>
</protein>
<dbReference type="EMBL" id="DF973277">
    <property type="protein sequence ID" value="GAU23819.1"/>
    <property type="molecule type" value="Genomic_DNA"/>
</dbReference>